<dbReference type="PANTHER" id="PTHR23292">
    <property type="entry name" value="LIPOPOLYSACCHARIDE-INDUCED TUMOR NECROSIS FACTOR-ALPHA FACTOR"/>
    <property type="match status" value="1"/>
</dbReference>
<dbReference type="PROSITE" id="PS51837">
    <property type="entry name" value="LITAF"/>
    <property type="match status" value="1"/>
</dbReference>
<evidence type="ECO:0000256" key="3">
    <source>
        <dbReference type="ARBA" id="ARBA00004630"/>
    </source>
</evidence>
<keyword evidence="7 8" id="KW-0472">Membrane</keyword>
<keyword evidence="11" id="KW-1185">Reference proteome</keyword>
<dbReference type="InterPro" id="IPR006629">
    <property type="entry name" value="LITAF"/>
</dbReference>
<evidence type="ECO:0000256" key="1">
    <source>
        <dbReference type="ARBA" id="ARBA00004125"/>
    </source>
</evidence>
<reference evidence="10" key="2">
    <citation type="submission" date="2025-09" db="UniProtKB">
        <authorList>
            <consortium name="Ensembl"/>
        </authorList>
    </citation>
    <scope>IDENTIFICATION</scope>
</reference>
<evidence type="ECO:0000256" key="4">
    <source>
        <dbReference type="ARBA" id="ARBA00005975"/>
    </source>
</evidence>
<evidence type="ECO:0000259" key="9">
    <source>
        <dbReference type="PROSITE" id="PS51837"/>
    </source>
</evidence>
<dbReference type="PANTHER" id="PTHR23292:SF46">
    <property type="entry name" value="LIPOPOLYSACCHARIDE-INDUCED TUMOR NECROSIS FACTOR-ALPHA FACTOR HOMOLOG"/>
    <property type="match status" value="1"/>
</dbReference>
<dbReference type="GO" id="GO:0005634">
    <property type="term" value="C:nucleus"/>
    <property type="evidence" value="ECO:0007669"/>
    <property type="project" value="TreeGrafter"/>
</dbReference>
<gene>
    <name evidence="10" type="primary">LOC122135992</name>
</gene>
<organism evidence="10 11">
    <name type="scientific">Cyprinus carpio</name>
    <name type="common">Common carp</name>
    <dbReference type="NCBI Taxonomy" id="7962"/>
    <lineage>
        <taxon>Eukaryota</taxon>
        <taxon>Metazoa</taxon>
        <taxon>Chordata</taxon>
        <taxon>Craniata</taxon>
        <taxon>Vertebrata</taxon>
        <taxon>Euteleostomi</taxon>
        <taxon>Actinopterygii</taxon>
        <taxon>Neopterygii</taxon>
        <taxon>Teleostei</taxon>
        <taxon>Ostariophysi</taxon>
        <taxon>Cypriniformes</taxon>
        <taxon>Cyprinidae</taxon>
        <taxon>Cyprininae</taxon>
        <taxon>Cyprinus</taxon>
    </lineage>
</organism>
<keyword evidence="6" id="KW-0862">Zinc</keyword>
<dbReference type="GO" id="GO:0008270">
    <property type="term" value="F:zinc ion binding"/>
    <property type="evidence" value="ECO:0007669"/>
    <property type="project" value="TreeGrafter"/>
</dbReference>
<protein>
    <submittedName>
        <fullName evidence="10">Si:ch211-202h22.7</fullName>
    </submittedName>
</protein>
<keyword evidence="8" id="KW-1133">Transmembrane helix</keyword>
<dbReference type="SMART" id="SM00714">
    <property type="entry name" value="LITAF"/>
    <property type="match status" value="1"/>
</dbReference>
<dbReference type="Pfam" id="PF10601">
    <property type="entry name" value="zf-LITAF-like"/>
    <property type="match status" value="1"/>
</dbReference>
<dbReference type="AlphaFoldDB" id="A0A8C1IAA0"/>
<evidence type="ECO:0000256" key="6">
    <source>
        <dbReference type="ARBA" id="ARBA00022833"/>
    </source>
</evidence>
<proteinExistence type="inferred from homology"/>
<dbReference type="InterPro" id="IPR037519">
    <property type="entry name" value="LITAF_fam"/>
</dbReference>
<keyword evidence="8" id="KW-0812">Transmembrane</keyword>
<reference evidence="10" key="1">
    <citation type="submission" date="2025-08" db="UniProtKB">
        <authorList>
            <consortium name="Ensembl"/>
        </authorList>
    </citation>
    <scope>IDENTIFICATION</scope>
</reference>
<dbReference type="GO" id="GO:0098574">
    <property type="term" value="C:cytoplasmic side of lysosomal membrane"/>
    <property type="evidence" value="ECO:0007669"/>
    <property type="project" value="TreeGrafter"/>
</dbReference>
<keyword evidence="5" id="KW-0479">Metal-binding</keyword>
<feature type="transmembrane region" description="Helical" evidence="8">
    <location>
        <begin position="146"/>
        <end position="166"/>
    </location>
</feature>
<comment type="similarity">
    <text evidence="4">Belongs to the CDIP1/LITAF family.</text>
</comment>
<evidence type="ECO:0000313" key="11">
    <source>
        <dbReference type="Proteomes" id="UP000694427"/>
    </source>
</evidence>
<dbReference type="Proteomes" id="UP000694427">
    <property type="component" value="Unplaced"/>
</dbReference>
<accession>A0A8C1IAA0</accession>
<feature type="domain" description="LITAF" evidence="9">
    <location>
        <begin position="109"/>
        <end position="190"/>
    </location>
</feature>
<comment type="subcellular location">
    <subcellularLocation>
        <location evidence="1">Endosome membrane</location>
        <topology evidence="1">Peripheral membrane protein</topology>
        <orientation evidence="1">Cytoplasmic side</orientation>
    </subcellularLocation>
    <subcellularLocation>
        <location evidence="2">Late endosome membrane</location>
    </subcellularLocation>
    <subcellularLocation>
        <location evidence="3">Lysosome membrane</location>
        <topology evidence="3">Peripheral membrane protein</topology>
        <orientation evidence="3">Cytoplasmic side</orientation>
    </subcellularLocation>
</comment>
<evidence type="ECO:0000256" key="7">
    <source>
        <dbReference type="ARBA" id="ARBA00023136"/>
    </source>
</evidence>
<evidence type="ECO:0000313" key="10">
    <source>
        <dbReference type="Ensembl" id="ENSCCRP00010010706.1"/>
    </source>
</evidence>
<sequence>MEKGPFPPPYASVVQTNISYPAPQVAFQTQPAPMATVYQPPAAQMPVMAAAQPAFVPAAAPMAQPVIQMVPAPAPVQAPMAQPVIHMVPAPAPVQAPVAQMPPAPAPAQDEVVIKPRLTTVAGRMKCHYCHKEVVTEMKYVNGMMVWAICASLGFLGIWPCCLIPFCVNSCKDVQHRCPHCRTVIHVHKRM</sequence>
<dbReference type="Ensembl" id="ENSCCRT00010011639.1">
    <property type="protein sequence ID" value="ENSCCRP00010010706.1"/>
    <property type="gene ID" value="ENSCCRG00010004544.1"/>
</dbReference>
<name>A0A8C1IAA0_CYPCA</name>
<dbReference type="GO" id="GO:0098560">
    <property type="term" value="C:cytoplasmic side of late endosome membrane"/>
    <property type="evidence" value="ECO:0007669"/>
    <property type="project" value="TreeGrafter"/>
</dbReference>
<evidence type="ECO:0000256" key="5">
    <source>
        <dbReference type="ARBA" id="ARBA00022723"/>
    </source>
</evidence>
<evidence type="ECO:0000256" key="2">
    <source>
        <dbReference type="ARBA" id="ARBA00004414"/>
    </source>
</evidence>
<evidence type="ECO:0000256" key="8">
    <source>
        <dbReference type="SAM" id="Phobius"/>
    </source>
</evidence>